<evidence type="ECO:0000256" key="2">
    <source>
        <dbReference type="ARBA" id="ARBA00022737"/>
    </source>
</evidence>
<evidence type="ECO:0000256" key="1">
    <source>
        <dbReference type="ARBA" id="ARBA00022723"/>
    </source>
</evidence>
<feature type="domain" description="EF-hand" evidence="4">
    <location>
        <begin position="93"/>
        <end position="118"/>
    </location>
</feature>
<dbReference type="PANTHER" id="PTHR10891">
    <property type="entry name" value="EF-HAND CALCIUM-BINDING DOMAIN CONTAINING PROTEIN"/>
    <property type="match status" value="1"/>
</dbReference>
<dbReference type="EMBL" id="RDQH01000333">
    <property type="protein sequence ID" value="RXH93536.1"/>
    <property type="molecule type" value="Genomic_DNA"/>
</dbReference>
<proteinExistence type="predicted"/>
<evidence type="ECO:0000259" key="4">
    <source>
        <dbReference type="PROSITE" id="PS50222"/>
    </source>
</evidence>
<keyword evidence="6" id="KW-1185">Reference proteome</keyword>
<accession>A0A498JEJ2</accession>
<dbReference type="GO" id="GO:0005509">
    <property type="term" value="F:calcium ion binding"/>
    <property type="evidence" value="ECO:0007669"/>
    <property type="project" value="InterPro"/>
</dbReference>
<dbReference type="SMART" id="SM00054">
    <property type="entry name" value="EFh"/>
    <property type="match status" value="2"/>
</dbReference>
<comment type="caution">
    <text evidence="5">The sequence shown here is derived from an EMBL/GenBank/DDBJ whole genome shotgun (WGS) entry which is preliminary data.</text>
</comment>
<keyword evidence="3" id="KW-0106">Calcium</keyword>
<sequence>MSCIRIFLESTIQRMTSGCKKRKPPKLSSIFDAPAAATSSFAAMEVSNQFKQVFKVMDANGDGKISPLELSDMLSCLGYKKSIATMEAEGISREMDFNGDGFLDLDEFITAVKVDRSRNNSNNVGFGE</sequence>
<dbReference type="CDD" id="cd00051">
    <property type="entry name" value="EFh"/>
    <property type="match status" value="1"/>
</dbReference>
<protein>
    <recommendedName>
        <fullName evidence="4">EF-hand domain-containing protein</fullName>
    </recommendedName>
</protein>
<dbReference type="Proteomes" id="UP000290289">
    <property type="component" value="Chromosome 7"/>
</dbReference>
<dbReference type="InterPro" id="IPR018247">
    <property type="entry name" value="EF_Hand_1_Ca_BS"/>
</dbReference>
<dbReference type="InterPro" id="IPR039647">
    <property type="entry name" value="EF_hand_pair_protein_CML-like"/>
</dbReference>
<feature type="domain" description="EF-hand" evidence="4">
    <location>
        <begin position="45"/>
        <end position="80"/>
    </location>
</feature>
<dbReference type="SUPFAM" id="SSF47473">
    <property type="entry name" value="EF-hand"/>
    <property type="match status" value="1"/>
</dbReference>
<organism evidence="5 6">
    <name type="scientific">Malus domestica</name>
    <name type="common">Apple</name>
    <name type="synonym">Pyrus malus</name>
    <dbReference type="NCBI Taxonomy" id="3750"/>
    <lineage>
        <taxon>Eukaryota</taxon>
        <taxon>Viridiplantae</taxon>
        <taxon>Streptophyta</taxon>
        <taxon>Embryophyta</taxon>
        <taxon>Tracheophyta</taxon>
        <taxon>Spermatophyta</taxon>
        <taxon>Magnoliopsida</taxon>
        <taxon>eudicotyledons</taxon>
        <taxon>Gunneridae</taxon>
        <taxon>Pentapetalae</taxon>
        <taxon>rosids</taxon>
        <taxon>fabids</taxon>
        <taxon>Rosales</taxon>
        <taxon>Rosaceae</taxon>
        <taxon>Amygdaloideae</taxon>
        <taxon>Maleae</taxon>
        <taxon>Malus</taxon>
    </lineage>
</organism>
<dbReference type="PROSITE" id="PS00018">
    <property type="entry name" value="EF_HAND_1"/>
    <property type="match status" value="2"/>
</dbReference>
<evidence type="ECO:0000313" key="5">
    <source>
        <dbReference type="EMBL" id="RXH93536.1"/>
    </source>
</evidence>
<keyword evidence="1" id="KW-0479">Metal-binding</keyword>
<dbReference type="InterPro" id="IPR002048">
    <property type="entry name" value="EF_hand_dom"/>
</dbReference>
<dbReference type="STRING" id="3750.A0A498JEJ2"/>
<dbReference type="Pfam" id="PF13499">
    <property type="entry name" value="EF-hand_7"/>
    <property type="match status" value="1"/>
</dbReference>
<dbReference type="PROSITE" id="PS50222">
    <property type="entry name" value="EF_HAND_2"/>
    <property type="match status" value="2"/>
</dbReference>
<gene>
    <name evidence="5" type="ORF">DVH24_014112</name>
</gene>
<keyword evidence="2" id="KW-0677">Repeat</keyword>
<reference evidence="5 6" key="1">
    <citation type="submission" date="2018-10" db="EMBL/GenBank/DDBJ databases">
        <title>A high-quality apple genome assembly.</title>
        <authorList>
            <person name="Hu J."/>
        </authorList>
    </citation>
    <scope>NUCLEOTIDE SEQUENCE [LARGE SCALE GENOMIC DNA]</scope>
    <source>
        <strain evidence="6">cv. HFTH1</strain>
        <tissue evidence="5">Young leaf</tissue>
    </source>
</reference>
<evidence type="ECO:0000256" key="3">
    <source>
        <dbReference type="ARBA" id="ARBA00022837"/>
    </source>
</evidence>
<dbReference type="Gene3D" id="1.10.238.10">
    <property type="entry name" value="EF-hand"/>
    <property type="match status" value="1"/>
</dbReference>
<dbReference type="InterPro" id="IPR011992">
    <property type="entry name" value="EF-hand-dom_pair"/>
</dbReference>
<evidence type="ECO:0000313" key="6">
    <source>
        <dbReference type="Proteomes" id="UP000290289"/>
    </source>
</evidence>
<dbReference type="AlphaFoldDB" id="A0A498JEJ2"/>
<name>A0A498JEJ2_MALDO</name>